<evidence type="ECO:0000313" key="1">
    <source>
        <dbReference type="EMBL" id="CAG8508532.1"/>
    </source>
</evidence>
<proteinExistence type="predicted"/>
<dbReference type="EMBL" id="CAJVPZ010002222">
    <property type="protein sequence ID" value="CAG8508532.1"/>
    <property type="molecule type" value="Genomic_DNA"/>
</dbReference>
<dbReference type="OrthoDB" id="2443818at2759"/>
<organism evidence="1 2">
    <name type="scientific">Racocetra fulgida</name>
    <dbReference type="NCBI Taxonomy" id="60492"/>
    <lineage>
        <taxon>Eukaryota</taxon>
        <taxon>Fungi</taxon>
        <taxon>Fungi incertae sedis</taxon>
        <taxon>Mucoromycota</taxon>
        <taxon>Glomeromycotina</taxon>
        <taxon>Glomeromycetes</taxon>
        <taxon>Diversisporales</taxon>
        <taxon>Gigasporaceae</taxon>
        <taxon>Racocetra</taxon>
    </lineage>
</organism>
<dbReference type="Proteomes" id="UP000789396">
    <property type="component" value="Unassembled WGS sequence"/>
</dbReference>
<gene>
    <name evidence="1" type="ORF">RFULGI_LOCUS2783</name>
</gene>
<name>A0A9N9F4L0_9GLOM</name>
<reference evidence="1" key="1">
    <citation type="submission" date="2021-06" db="EMBL/GenBank/DDBJ databases">
        <authorList>
            <person name="Kallberg Y."/>
            <person name="Tangrot J."/>
            <person name="Rosling A."/>
        </authorList>
    </citation>
    <scope>NUCLEOTIDE SEQUENCE</scope>
    <source>
        <strain evidence="1">IN212</strain>
    </source>
</reference>
<accession>A0A9N9F4L0</accession>
<keyword evidence="2" id="KW-1185">Reference proteome</keyword>
<sequence length="166" mass="18795">AARKWEGEAGTKYLTDSLKASKMLKDILNQLVTECNMRESIARKLQAVGILHGANRIQIITADLPKGKVREVSGRLTMSNPLMFVLKEILYAKSIITHTLDIISKKYLDIDKLLDSDDEDDMPIVDLVETFVTPRPTATDFTAEINRLKALINNFHIALINYRAFY</sequence>
<dbReference type="AlphaFoldDB" id="A0A9N9F4L0"/>
<feature type="non-terminal residue" evidence="1">
    <location>
        <position position="1"/>
    </location>
</feature>
<comment type="caution">
    <text evidence="1">The sequence shown here is derived from an EMBL/GenBank/DDBJ whole genome shotgun (WGS) entry which is preliminary data.</text>
</comment>
<evidence type="ECO:0000313" key="2">
    <source>
        <dbReference type="Proteomes" id="UP000789396"/>
    </source>
</evidence>
<protein>
    <submittedName>
        <fullName evidence="1">18740_t:CDS:1</fullName>
    </submittedName>
</protein>